<protein>
    <recommendedName>
        <fullName evidence="4">Reverse transcriptase domain-containing protein</fullName>
    </recommendedName>
</protein>
<feature type="region of interest" description="Disordered" evidence="1">
    <location>
        <begin position="1"/>
        <end position="43"/>
    </location>
</feature>
<gene>
    <name evidence="2" type="ORF">ANCDUO_19236</name>
</gene>
<sequence length="131" mass="14675">MKRNKATGSHDVPADMWNQMGESGAARPSKSSKKMLSKRQTPEIGLPCHTSSFFLGRILDSQLKAIVSATQNHCGFVKVCGTIDAIHAARLFVERHRERNRFVHLAFLDLEKAFDRVPQDSCGCLCECMHM</sequence>
<dbReference type="Proteomes" id="UP000054047">
    <property type="component" value="Unassembled WGS sequence"/>
</dbReference>
<evidence type="ECO:0000256" key="1">
    <source>
        <dbReference type="SAM" id="MobiDB-lite"/>
    </source>
</evidence>
<evidence type="ECO:0008006" key="4">
    <source>
        <dbReference type="Google" id="ProtNLM"/>
    </source>
</evidence>
<name>A0A0C2CLK7_9BILA</name>
<proteinExistence type="predicted"/>
<evidence type="ECO:0000313" key="3">
    <source>
        <dbReference type="Proteomes" id="UP000054047"/>
    </source>
</evidence>
<evidence type="ECO:0000313" key="2">
    <source>
        <dbReference type="EMBL" id="KIH50682.1"/>
    </source>
</evidence>
<accession>A0A0C2CLK7</accession>
<organism evidence="2 3">
    <name type="scientific">Ancylostoma duodenale</name>
    <dbReference type="NCBI Taxonomy" id="51022"/>
    <lineage>
        <taxon>Eukaryota</taxon>
        <taxon>Metazoa</taxon>
        <taxon>Ecdysozoa</taxon>
        <taxon>Nematoda</taxon>
        <taxon>Chromadorea</taxon>
        <taxon>Rhabditida</taxon>
        <taxon>Rhabditina</taxon>
        <taxon>Rhabditomorpha</taxon>
        <taxon>Strongyloidea</taxon>
        <taxon>Ancylostomatidae</taxon>
        <taxon>Ancylostomatinae</taxon>
        <taxon>Ancylostoma</taxon>
    </lineage>
</organism>
<keyword evidence="3" id="KW-1185">Reference proteome</keyword>
<dbReference type="EMBL" id="KN749015">
    <property type="protein sequence ID" value="KIH50682.1"/>
    <property type="molecule type" value="Genomic_DNA"/>
</dbReference>
<reference evidence="2 3" key="1">
    <citation type="submission" date="2013-12" db="EMBL/GenBank/DDBJ databases">
        <title>Draft genome of the parsitic nematode Ancylostoma duodenale.</title>
        <authorList>
            <person name="Mitreva M."/>
        </authorList>
    </citation>
    <scope>NUCLEOTIDE SEQUENCE [LARGE SCALE GENOMIC DNA]</scope>
    <source>
        <strain evidence="2 3">Zhejiang</strain>
    </source>
</reference>
<dbReference type="OrthoDB" id="5858849at2759"/>
<dbReference type="AlphaFoldDB" id="A0A0C2CLK7"/>